<keyword evidence="1" id="KW-0472">Membrane</keyword>
<evidence type="ECO:0000313" key="3">
    <source>
        <dbReference type="Proteomes" id="UP000018888"/>
    </source>
</evidence>
<keyword evidence="3" id="KW-1185">Reference proteome</keyword>
<keyword evidence="1" id="KW-0812">Transmembrane</keyword>
<protein>
    <submittedName>
        <fullName evidence="2">Uncharacterized protein</fullName>
    </submittedName>
</protein>
<sequence length="70" mass="7900">MFSKISLRYTAPNLIVKIEAKRIFVFLLFLHLLEIYVVGNFPGVYPDVCSGKFFTSASDSLKVSFFESAS</sequence>
<organism evidence="2 3">
    <name type="scientific">Rhizophagus irregularis (strain DAOM 181602 / DAOM 197198 / MUCL 43194)</name>
    <name type="common">Arbuscular mycorrhizal fungus</name>
    <name type="synonym">Glomus intraradices</name>
    <dbReference type="NCBI Taxonomy" id="747089"/>
    <lineage>
        <taxon>Eukaryota</taxon>
        <taxon>Fungi</taxon>
        <taxon>Fungi incertae sedis</taxon>
        <taxon>Mucoromycota</taxon>
        <taxon>Glomeromycotina</taxon>
        <taxon>Glomeromycetes</taxon>
        <taxon>Glomerales</taxon>
        <taxon>Glomeraceae</taxon>
        <taxon>Rhizophagus</taxon>
    </lineage>
</organism>
<evidence type="ECO:0000313" key="2">
    <source>
        <dbReference type="EMBL" id="POG73124.1"/>
    </source>
</evidence>
<reference evidence="2 3" key="2">
    <citation type="journal article" date="2018" name="New Phytol.">
        <title>High intraspecific genome diversity in the model arbuscular mycorrhizal symbiont Rhizophagus irregularis.</title>
        <authorList>
            <person name="Chen E.C.H."/>
            <person name="Morin E."/>
            <person name="Beaudet D."/>
            <person name="Noel J."/>
            <person name="Yildirir G."/>
            <person name="Ndikumana S."/>
            <person name="Charron P."/>
            <person name="St-Onge C."/>
            <person name="Giorgi J."/>
            <person name="Kruger M."/>
            <person name="Marton T."/>
            <person name="Ropars J."/>
            <person name="Grigoriev I.V."/>
            <person name="Hainaut M."/>
            <person name="Henrissat B."/>
            <person name="Roux C."/>
            <person name="Martin F."/>
            <person name="Corradi N."/>
        </authorList>
    </citation>
    <scope>NUCLEOTIDE SEQUENCE [LARGE SCALE GENOMIC DNA]</scope>
    <source>
        <strain evidence="2 3">DAOM 197198</strain>
    </source>
</reference>
<proteinExistence type="predicted"/>
<name>A0A2P4Q679_RHIID</name>
<reference evidence="2 3" key="1">
    <citation type="journal article" date="2013" name="Proc. Natl. Acad. Sci. U.S.A.">
        <title>Genome of an arbuscular mycorrhizal fungus provides insight into the oldest plant symbiosis.</title>
        <authorList>
            <person name="Tisserant E."/>
            <person name="Malbreil M."/>
            <person name="Kuo A."/>
            <person name="Kohler A."/>
            <person name="Symeonidi A."/>
            <person name="Balestrini R."/>
            <person name="Charron P."/>
            <person name="Duensing N."/>
            <person name="Frei Dit Frey N."/>
            <person name="Gianinazzi-Pearson V."/>
            <person name="Gilbert L.B."/>
            <person name="Handa Y."/>
            <person name="Herr J.R."/>
            <person name="Hijri M."/>
            <person name="Koul R."/>
            <person name="Kawaguchi M."/>
            <person name="Krajinski F."/>
            <person name="Lammers P.J."/>
            <person name="Masclaux F.G."/>
            <person name="Murat C."/>
            <person name="Morin E."/>
            <person name="Ndikumana S."/>
            <person name="Pagni M."/>
            <person name="Petitpierre D."/>
            <person name="Requena N."/>
            <person name="Rosikiewicz P."/>
            <person name="Riley R."/>
            <person name="Saito K."/>
            <person name="San Clemente H."/>
            <person name="Shapiro H."/>
            <person name="van Tuinen D."/>
            <person name="Becard G."/>
            <person name="Bonfante P."/>
            <person name="Paszkowski U."/>
            <person name="Shachar-Hill Y.Y."/>
            <person name="Tuskan G.A."/>
            <person name="Young P.W."/>
            <person name="Sanders I.R."/>
            <person name="Henrissat B."/>
            <person name="Rensing S.A."/>
            <person name="Grigoriev I.V."/>
            <person name="Corradi N."/>
            <person name="Roux C."/>
            <person name="Martin F."/>
        </authorList>
    </citation>
    <scope>NUCLEOTIDE SEQUENCE [LARGE SCALE GENOMIC DNA]</scope>
    <source>
        <strain evidence="2 3">DAOM 197198</strain>
    </source>
</reference>
<accession>A0A2P4Q679</accession>
<dbReference type="AlphaFoldDB" id="A0A2P4Q679"/>
<comment type="caution">
    <text evidence="2">The sequence shown here is derived from an EMBL/GenBank/DDBJ whole genome shotgun (WGS) entry which is preliminary data.</text>
</comment>
<dbReference type="Proteomes" id="UP000018888">
    <property type="component" value="Unassembled WGS sequence"/>
</dbReference>
<feature type="transmembrane region" description="Helical" evidence="1">
    <location>
        <begin position="20"/>
        <end position="38"/>
    </location>
</feature>
<evidence type="ECO:0000256" key="1">
    <source>
        <dbReference type="SAM" id="Phobius"/>
    </source>
</evidence>
<keyword evidence="1" id="KW-1133">Transmembrane helix</keyword>
<dbReference type="EMBL" id="AUPC02000087">
    <property type="protein sequence ID" value="POG73124.1"/>
    <property type="molecule type" value="Genomic_DNA"/>
</dbReference>
<gene>
    <name evidence="2" type="ORF">GLOIN_2v1589406</name>
</gene>